<evidence type="ECO:0000313" key="1">
    <source>
        <dbReference type="EMBL" id="AID17933.1"/>
    </source>
</evidence>
<dbReference type="OrthoDB" id="22893at10239"/>
<dbReference type="EMBL" id="KJ817802">
    <property type="protein sequence ID" value="AID17933.1"/>
    <property type="molecule type" value="Genomic_DNA"/>
</dbReference>
<protein>
    <submittedName>
        <fullName evidence="1">Uncharacterized protein</fullName>
    </submittedName>
</protein>
<dbReference type="KEGG" id="vg:20283708"/>
<dbReference type="GeneID" id="20283708"/>
<reference evidence="1 2" key="1">
    <citation type="submission" date="2014-05" db="EMBL/GenBank/DDBJ databases">
        <title>Complete Genome Sequence of the Acinetobacter phage YMC/13/01/C62.</title>
        <authorList>
            <person name="Jeon J."/>
            <person name="Yong D."/>
            <person name="Lee K."/>
        </authorList>
    </citation>
    <scope>NUCLEOTIDE SEQUENCE [LARGE SCALE GENOMIC DNA]</scope>
</reference>
<proteinExistence type="predicted"/>
<evidence type="ECO:0000313" key="2">
    <source>
        <dbReference type="Proteomes" id="UP000027393"/>
    </source>
</evidence>
<dbReference type="Proteomes" id="UP000027393">
    <property type="component" value="Segment"/>
</dbReference>
<name>A0A068CCJ8_9CAUD</name>
<keyword evidence="2" id="KW-1185">Reference proteome</keyword>
<gene>
    <name evidence="1" type="ORF">BPABA14_00190</name>
</gene>
<organism evidence="1 2">
    <name type="scientific">Acinetobacter phage YMC-13-01-C62</name>
    <dbReference type="NCBI Taxonomy" id="1505225"/>
    <lineage>
        <taxon>Viruses</taxon>
        <taxon>Duplodnaviria</taxon>
        <taxon>Heunggongvirae</taxon>
        <taxon>Uroviricota</taxon>
        <taxon>Caudoviricetes</taxon>
        <taxon>Obolenskvirus</taxon>
        <taxon>Obolenskvirus AbC62</taxon>
    </lineage>
</organism>
<sequence length="58" mass="6765">MKYKVGDRVYWKKKKWTIVQVLVGWGCADIKIESDCPYFGFGAQQVNEDEVKPIHTCK</sequence>
<accession>A0A068CCJ8</accession>
<dbReference type="RefSeq" id="YP_009055440.1">
    <property type="nucleotide sequence ID" value="NC_024785.1"/>
</dbReference>